<dbReference type="InterPro" id="IPR029051">
    <property type="entry name" value="DUF4352"/>
</dbReference>
<dbReference type="Gene3D" id="2.60.40.1240">
    <property type="match status" value="1"/>
</dbReference>
<keyword evidence="1 3" id="KW-0732">Signal</keyword>
<evidence type="ECO:0000256" key="1">
    <source>
        <dbReference type="ARBA" id="ARBA00022729"/>
    </source>
</evidence>
<feature type="compositionally biased region" description="Polar residues" evidence="2">
    <location>
        <begin position="23"/>
        <end position="43"/>
    </location>
</feature>
<protein>
    <recommendedName>
        <fullName evidence="4">DUF4352 domain-containing protein</fullName>
    </recommendedName>
</protein>
<feature type="domain" description="DUF4352" evidence="4">
    <location>
        <begin position="56"/>
        <end position="173"/>
    </location>
</feature>
<evidence type="ECO:0000256" key="2">
    <source>
        <dbReference type="SAM" id="MobiDB-lite"/>
    </source>
</evidence>
<evidence type="ECO:0000256" key="3">
    <source>
        <dbReference type="SAM" id="SignalP"/>
    </source>
</evidence>
<dbReference type="EMBL" id="CAKMMF010000029">
    <property type="protein sequence ID" value="CAH1217855.1"/>
    <property type="molecule type" value="Genomic_DNA"/>
</dbReference>
<dbReference type="PROSITE" id="PS51257">
    <property type="entry name" value="PROKAR_LIPOPROTEIN"/>
    <property type="match status" value="1"/>
</dbReference>
<feature type="region of interest" description="Disordered" evidence="2">
    <location>
        <begin position="23"/>
        <end position="52"/>
    </location>
</feature>
<dbReference type="InterPro" id="IPR029050">
    <property type="entry name" value="Immunoprotect_excell_Ig-like"/>
</dbReference>
<dbReference type="Proteomes" id="UP000838686">
    <property type="component" value="Unassembled WGS sequence"/>
</dbReference>
<keyword evidence="6" id="KW-1185">Reference proteome</keyword>
<comment type="caution">
    <text evidence="5">The sequence shown here is derived from an EMBL/GenBank/DDBJ whole genome shotgun (WGS) entry which is preliminary data.</text>
</comment>
<dbReference type="Pfam" id="PF11611">
    <property type="entry name" value="DUF4352"/>
    <property type="match status" value="1"/>
</dbReference>
<accession>A0ABM9CLI6</accession>
<reference evidence="5" key="1">
    <citation type="submission" date="2022-01" db="EMBL/GenBank/DDBJ databases">
        <authorList>
            <person name="Criscuolo A."/>
        </authorList>
    </citation>
    <scope>NUCLEOTIDE SEQUENCE</scope>
    <source>
        <strain evidence="5">CIP111893</strain>
    </source>
</reference>
<evidence type="ECO:0000313" key="6">
    <source>
        <dbReference type="Proteomes" id="UP000838686"/>
    </source>
</evidence>
<evidence type="ECO:0000313" key="5">
    <source>
        <dbReference type="EMBL" id="CAH1217855.1"/>
    </source>
</evidence>
<feature type="chain" id="PRO_5047277040" description="DUF4352 domain-containing protein" evidence="3">
    <location>
        <begin position="22"/>
        <end position="197"/>
    </location>
</feature>
<organism evidence="5 6">
    <name type="scientific">Paenibacillus plantiphilus</name>
    <dbReference type="NCBI Taxonomy" id="2905650"/>
    <lineage>
        <taxon>Bacteria</taxon>
        <taxon>Bacillati</taxon>
        <taxon>Bacillota</taxon>
        <taxon>Bacilli</taxon>
        <taxon>Bacillales</taxon>
        <taxon>Paenibacillaceae</taxon>
        <taxon>Paenibacillus</taxon>
    </lineage>
</organism>
<sequence>MKKTLLLTSLVLMLLMTACSAGTETGKTGDTSGQKTNATTDGNDSAAKEAEAPSMYNVGDTVTIGDWEVKLESFEYKPELKPNDVIVFSPDEGNIYAIANVTVKNIGSEVNTFLPVISMKNKDVGVMLKYDDKYDFTSTNLLGYQEQLYMASLNPLSTKTGEIVFDTVKEVQDSDKPLYLIFTLGDDKYKFAVKKQK</sequence>
<proteinExistence type="predicted"/>
<feature type="signal peptide" evidence="3">
    <location>
        <begin position="1"/>
        <end position="21"/>
    </location>
</feature>
<dbReference type="RefSeq" id="WP_236344735.1">
    <property type="nucleotide sequence ID" value="NZ_CAKMMF010000029.1"/>
</dbReference>
<evidence type="ECO:0000259" key="4">
    <source>
        <dbReference type="Pfam" id="PF11611"/>
    </source>
</evidence>
<gene>
    <name evidence="5" type="ORF">PAECIP111893_04320</name>
</gene>
<name>A0ABM9CLI6_9BACL</name>